<dbReference type="InterPro" id="IPR010982">
    <property type="entry name" value="Lambda_DNA-bd_dom_sf"/>
</dbReference>
<dbReference type="RefSeq" id="WP_131475393.1">
    <property type="nucleotide sequence ID" value="NZ_SJPE01000003.1"/>
</dbReference>
<sequence length="112" mass="12896">METSVHIGNLIKQYIDAHRLVRTEVAKQMGTPNTAIYAYEKRQYIHCQTLMRLCKATKHNFFMDIANALPREYTYNPQLVSDKDALLAQQAAEINKLTLENALLKELIMGKK</sequence>
<accession>A0A4Q9Z2A4</accession>
<dbReference type="EMBL" id="SJPE01000003">
    <property type="protein sequence ID" value="TBX70433.1"/>
    <property type="molecule type" value="Genomic_DNA"/>
</dbReference>
<keyword evidence="2" id="KW-1185">Reference proteome</keyword>
<dbReference type="SUPFAM" id="SSF47413">
    <property type="entry name" value="lambda repressor-like DNA-binding domains"/>
    <property type="match status" value="1"/>
</dbReference>
<organism evidence="1 2">
    <name type="scientific">Flavobacterium silvisoli</name>
    <dbReference type="NCBI Taxonomy" id="2529433"/>
    <lineage>
        <taxon>Bacteria</taxon>
        <taxon>Pseudomonadati</taxon>
        <taxon>Bacteroidota</taxon>
        <taxon>Flavobacteriia</taxon>
        <taxon>Flavobacteriales</taxon>
        <taxon>Flavobacteriaceae</taxon>
        <taxon>Flavobacterium</taxon>
    </lineage>
</organism>
<evidence type="ECO:0000313" key="2">
    <source>
        <dbReference type="Proteomes" id="UP000293300"/>
    </source>
</evidence>
<name>A0A4Q9Z2A4_9FLAO</name>
<evidence type="ECO:0000313" key="1">
    <source>
        <dbReference type="EMBL" id="TBX70433.1"/>
    </source>
</evidence>
<dbReference type="GO" id="GO:0003677">
    <property type="term" value="F:DNA binding"/>
    <property type="evidence" value="ECO:0007669"/>
    <property type="project" value="InterPro"/>
</dbReference>
<dbReference type="Proteomes" id="UP000293300">
    <property type="component" value="Unassembled WGS sequence"/>
</dbReference>
<gene>
    <name evidence="1" type="ORF">EZL74_04465</name>
</gene>
<protein>
    <submittedName>
        <fullName evidence="1">XRE family transcriptional regulator</fullName>
    </submittedName>
</protein>
<dbReference type="Gene3D" id="1.10.260.40">
    <property type="entry name" value="lambda repressor-like DNA-binding domains"/>
    <property type="match status" value="1"/>
</dbReference>
<dbReference type="OrthoDB" id="1367154at2"/>
<dbReference type="AlphaFoldDB" id="A0A4Q9Z2A4"/>
<dbReference type="CDD" id="cd00093">
    <property type="entry name" value="HTH_XRE"/>
    <property type="match status" value="1"/>
</dbReference>
<comment type="caution">
    <text evidence="1">The sequence shown here is derived from an EMBL/GenBank/DDBJ whole genome shotgun (WGS) entry which is preliminary data.</text>
</comment>
<proteinExistence type="predicted"/>
<reference evidence="1 2" key="1">
    <citation type="submission" date="2019-02" db="EMBL/GenBank/DDBJ databases">
        <title>Flavobacterium sp. RD-2-33 isolated from forest soil.</title>
        <authorList>
            <person name="Chaudhary D.K."/>
        </authorList>
    </citation>
    <scope>NUCLEOTIDE SEQUENCE [LARGE SCALE GENOMIC DNA]</scope>
    <source>
        <strain evidence="1 2">RD-2-33</strain>
    </source>
</reference>
<dbReference type="InterPro" id="IPR001387">
    <property type="entry name" value="Cro/C1-type_HTH"/>
</dbReference>